<organism evidence="1 2">
    <name type="scientific">Elysia crispata</name>
    <name type="common">lettuce slug</name>
    <dbReference type="NCBI Taxonomy" id="231223"/>
    <lineage>
        <taxon>Eukaryota</taxon>
        <taxon>Metazoa</taxon>
        <taxon>Spiralia</taxon>
        <taxon>Lophotrochozoa</taxon>
        <taxon>Mollusca</taxon>
        <taxon>Gastropoda</taxon>
        <taxon>Heterobranchia</taxon>
        <taxon>Euthyneura</taxon>
        <taxon>Panpulmonata</taxon>
        <taxon>Sacoglossa</taxon>
        <taxon>Placobranchoidea</taxon>
        <taxon>Plakobranchidae</taxon>
        <taxon>Elysia</taxon>
    </lineage>
</organism>
<protein>
    <submittedName>
        <fullName evidence="1">Uncharacterized protein</fullName>
    </submittedName>
</protein>
<proteinExistence type="predicted"/>
<gene>
    <name evidence="1" type="ORF">RRG08_006009</name>
</gene>
<accession>A0AAE0XUY5</accession>
<reference evidence="1" key="1">
    <citation type="journal article" date="2023" name="G3 (Bethesda)">
        <title>A reference genome for the long-term kleptoplast-retaining sea slug Elysia crispata morphotype clarki.</title>
        <authorList>
            <person name="Eastman K.E."/>
            <person name="Pendleton A.L."/>
            <person name="Shaikh M.A."/>
            <person name="Suttiyut T."/>
            <person name="Ogas R."/>
            <person name="Tomko P."/>
            <person name="Gavelis G."/>
            <person name="Widhalm J.R."/>
            <person name="Wisecaver J.H."/>
        </authorList>
    </citation>
    <scope>NUCLEOTIDE SEQUENCE</scope>
    <source>
        <strain evidence="1">ECLA1</strain>
    </source>
</reference>
<name>A0AAE0XUY5_9GAST</name>
<dbReference type="EMBL" id="JAWDGP010007559">
    <property type="protein sequence ID" value="KAK3713572.1"/>
    <property type="molecule type" value="Genomic_DNA"/>
</dbReference>
<comment type="caution">
    <text evidence="1">The sequence shown here is derived from an EMBL/GenBank/DDBJ whole genome shotgun (WGS) entry which is preliminary data.</text>
</comment>
<dbReference type="Proteomes" id="UP001283361">
    <property type="component" value="Unassembled WGS sequence"/>
</dbReference>
<dbReference type="AlphaFoldDB" id="A0AAE0XUY5"/>
<evidence type="ECO:0000313" key="2">
    <source>
        <dbReference type="Proteomes" id="UP001283361"/>
    </source>
</evidence>
<sequence length="68" mass="7540">MLRRESHLHFISLPSHLKSCTIGDASNIQVGEWIRQTLRCEAGEIAASLHRVTDCESQYGTTILTSAV</sequence>
<keyword evidence="2" id="KW-1185">Reference proteome</keyword>
<evidence type="ECO:0000313" key="1">
    <source>
        <dbReference type="EMBL" id="KAK3713572.1"/>
    </source>
</evidence>